<dbReference type="GO" id="GO:0050664">
    <property type="term" value="F:oxidoreductase activity, acting on NAD(P)H, oxygen as acceptor"/>
    <property type="evidence" value="ECO:0007669"/>
    <property type="project" value="TreeGrafter"/>
</dbReference>
<dbReference type="FunFam" id="3.40.50.720:FF:000084">
    <property type="entry name" value="Short-chain dehydrogenase reductase"/>
    <property type="match status" value="1"/>
</dbReference>
<comment type="caution">
    <text evidence="4">The sequence shown here is derived from an EMBL/GenBank/DDBJ whole genome shotgun (WGS) entry which is preliminary data.</text>
</comment>
<reference evidence="4" key="1">
    <citation type="submission" date="2021-03" db="EMBL/GenBank/DDBJ databases">
        <authorList>
            <person name="Tagirdzhanova G."/>
        </authorList>
    </citation>
    <scope>NUCLEOTIDE SEQUENCE</scope>
</reference>
<dbReference type="PRINTS" id="PR00080">
    <property type="entry name" value="SDRFAMILY"/>
</dbReference>
<dbReference type="EMBL" id="CAJPDQ010000026">
    <property type="protein sequence ID" value="CAF9926989.1"/>
    <property type="molecule type" value="Genomic_DNA"/>
</dbReference>
<evidence type="ECO:0000256" key="3">
    <source>
        <dbReference type="ARBA" id="ARBA00023002"/>
    </source>
</evidence>
<dbReference type="OrthoDB" id="1888931at2759"/>
<keyword evidence="5" id="KW-1185">Reference proteome</keyword>
<dbReference type="PANTHER" id="PTHR43008:SF13">
    <property type="entry name" value="L-XYLULOSE REDUCTASE-RELATED"/>
    <property type="match status" value="1"/>
</dbReference>
<dbReference type="SUPFAM" id="SSF51735">
    <property type="entry name" value="NAD(P)-binding Rossmann-fold domains"/>
    <property type="match status" value="1"/>
</dbReference>
<dbReference type="InterPro" id="IPR036291">
    <property type="entry name" value="NAD(P)-bd_dom_sf"/>
</dbReference>
<dbReference type="Gene3D" id="3.40.50.720">
    <property type="entry name" value="NAD(P)-binding Rossmann-like Domain"/>
    <property type="match status" value="1"/>
</dbReference>
<dbReference type="InterPro" id="IPR002347">
    <property type="entry name" value="SDR_fam"/>
</dbReference>
<dbReference type="AlphaFoldDB" id="A0A8H3FM02"/>
<protein>
    <submittedName>
        <fullName evidence="4">Uncharacterized protein</fullName>
    </submittedName>
</protein>
<accession>A0A8H3FM02</accession>
<evidence type="ECO:0000256" key="2">
    <source>
        <dbReference type="ARBA" id="ARBA00022857"/>
    </source>
</evidence>
<dbReference type="PRINTS" id="PR00081">
    <property type="entry name" value="GDHRDH"/>
</dbReference>
<name>A0A8H3FM02_9LECA</name>
<dbReference type="Proteomes" id="UP000664169">
    <property type="component" value="Unassembled WGS sequence"/>
</dbReference>
<dbReference type="PROSITE" id="PS00061">
    <property type="entry name" value="ADH_SHORT"/>
    <property type="match status" value="1"/>
</dbReference>
<organism evidence="4 5">
    <name type="scientific">Gomphillus americanus</name>
    <dbReference type="NCBI Taxonomy" id="1940652"/>
    <lineage>
        <taxon>Eukaryota</taxon>
        <taxon>Fungi</taxon>
        <taxon>Dikarya</taxon>
        <taxon>Ascomycota</taxon>
        <taxon>Pezizomycotina</taxon>
        <taxon>Lecanoromycetes</taxon>
        <taxon>OSLEUM clade</taxon>
        <taxon>Ostropomycetidae</taxon>
        <taxon>Ostropales</taxon>
        <taxon>Graphidaceae</taxon>
        <taxon>Gomphilloideae</taxon>
        <taxon>Gomphillus</taxon>
    </lineage>
</organism>
<gene>
    <name evidence="4" type="ORF">GOMPHAMPRED_004286</name>
</gene>
<evidence type="ECO:0000313" key="4">
    <source>
        <dbReference type="EMBL" id="CAF9926989.1"/>
    </source>
</evidence>
<proteinExistence type="inferred from homology"/>
<evidence type="ECO:0000256" key="1">
    <source>
        <dbReference type="ARBA" id="ARBA00006484"/>
    </source>
</evidence>
<sequence>MPLPHPDLSVGTPSLFSLKGKVCLITGGARGIGLSIAHAFLESCCAGLALTYTSSSTAPKLAEELSKQYGVSVKAYKTDVRSKEEVSKLFTDLTADFESLDVVVANAGVSFHYDSLEMPEEKYHDLMKVNVDGVWWTATEAGRAFKKQARAGGNKGNFIVTGSASSVLVNVPQKQAVYNASKAAVVHLTKSLAVEWASWGGRANAVSPGFIETDMIGSLPEEWKEKWMTMIPAERFCAPDELKGAYVFLASDASSYVTGVNLIVDGAYTLP</sequence>
<keyword evidence="3" id="KW-0560">Oxidoreductase</keyword>
<keyword evidence="2" id="KW-0521">NADP</keyword>
<comment type="similarity">
    <text evidence="1">Belongs to the short-chain dehydrogenases/reductases (SDR) family.</text>
</comment>
<evidence type="ECO:0000313" key="5">
    <source>
        <dbReference type="Proteomes" id="UP000664169"/>
    </source>
</evidence>
<dbReference type="Pfam" id="PF13561">
    <property type="entry name" value="adh_short_C2"/>
    <property type="match status" value="1"/>
</dbReference>
<dbReference type="GO" id="GO:0016616">
    <property type="term" value="F:oxidoreductase activity, acting on the CH-OH group of donors, NAD or NADP as acceptor"/>
    <property type="evidence" value="ECO:0007669"/>
    <property type="project" value="UniProtKB-ARBA"/>
</dbReference>
<dbReference type="PANTHER" id="PTHR43008">
    <property type="entry name" value="BENZIL REDUCTASE"/>
    <property type="match status" value="1"/>
</dbReference>
<dbReference type="InterPro" id="IPR020904">
    <property type="entry name" value="Sc_DH/Rdtase_CS"/>
</dbReference>